<evidence type="ECO:0000313" key="2">
    <source>
        <dbReference type="EMBL" id="MCI60499.1"/>
    </source>
</evidence>
<sequence>MHTEADTGNIHSPKDNVTDSQAQIPPISSPLNQPLPETNIDPYLLQPINIAYPPQTSDLPPITSETDLDTVAEGIKIAAEI</sequence>
<evidence type="ECO:0000313" key="3">
    <source>
        <dbReference type="Proteomes" id="UP000265520"/>
    </source>
</evidence>
<organism evidence="2 3">
    <name type="scientific">Trifolium medium</name>
    <dbReference type="NCBI Taxonomy" id="97028"/>
    <lineage>
        <taxon>Eukaryota</taxon>
        <taxon>Viridiplantae</taxon>
        <taxon>Streptophyta</taxon>
        <taxon>Embryophyta</taxon>
        <taxon>Tracheophyta</taxon>
        <taxon>Spermatophyta</taxon>
        <taxon>Magnoliopsida</taxon>
        <taxon>eudicotyledons</taxon>
        <taxon>Gunneridae</taxon>
        <taxon>Pentapetalae</taxon>
        <taxon>rosids</taxon>
        <taxon>fabids</taxon>
        <taxon>Fabales</taxon>
        <taxon>Fabaceae</taxon>
        <taxon>Papilionoideae</taxon>
        <taxon>50 kb inversion clade</taxon>
        <taxon>NPAAA clade</taxon>
        <taxon>Hologalegina</taxon>
        <taxon>IRL clade</taxon>
        <taxon>Trifolieae</taxon>
        <taxon>Trifolium</taxon>
    </lineage>
</organism>
<evidence type="ECO:0000256" key="1">
    <source>
        <dbReference type="SAM" id="MobiDB-lite"/>
    </source>
</evidence>
<dbReference type="AlphaFoldDB" id="A0A392TH66"/>
<proteinExistence type="predicted"/>
<comment type="caution">
    <text evidence="2">The sequence shown here is derived from an EMBL/GenBank/DDBJ whole genome shotgun (WGS) entry which is preliminary data.</text>
</comment>
<dbReference type="Proteomes" id="UP000265520">
    <property type="component" value="Unassembled WGS sequence"/>
</dbReference>
<feature type="non-terminal residue" evidence="2">
    <location>
        <position position="81"/>
    </location>
</feature>
<accession>A0A392TH66</accession>
<dbReference type="EMBL" id="LXQA010582668">
    <property type="protein sequence ID" value="MCI60499.1"/>
    <property type="molecule type" value="Genomic_DNA"/>
</dbReference>
<reference evidence="2 3" key="1">
    <citation type="journal article" date="2018" name="Front. Plant Sci.">
        <title>Red Clover (Trifolium pratense) and Zigzag Clover (T. medium) - A Picture of Genomic Similarities and Differences.</title>
        <authorList>
            <person name="Dluhosova J."/>
            <person name="Istvanek J."/>
            <person name="Nedelnik J."/>
            <person name="Repkova J."/>
        </authorList>
    </citation>
    <scope>NUCLEOTIDE SEQUENCE [LARGE SCALE GENOMIC DNA]</scope>
    <source>
        <strain evidence="3">cv. 10/8</strain>
        <tissue evidence="2">Leaf</tissue>
    </source>
</reference>
<keyword evidence="3" id="KW-1185">Reference proteome</keyword>
<name>A0A392TH66_9FABA</name>
<feature type="region of interest" description="Disordered" evidence="1">
    <location>
        <begin position="1"/>
        <end position="40"/>
    </location>
</feature>
<protein>
    <submittedName>
        <fullName evidence="2">Uncharacterized protein</fullName>
    </submittedName>
</protein>